<dbReference type="PROSITE" id="PS51186">
    <property type="entry name" value="GNAT"/>
    <property type="match status" value="1"/>
</dbReference>
<dbReference type="KEGG" id="ppsc:EHS13_17625"/>
<evidence type="ECO:0000313" key="2">
    <source>
        <dbReference type="EMBL" id="QGQ96571.1"/>
    </source>
</evidence>
<gene>
    <name evidence="2" type="ORF">EHS13_17625</name>
</gene>
<dbReference type="CDD" id="cd04301">
    <property type="entry name" value="NAT_SF"/>
    <property type="match status" value="1"/>
</dbReference>
<dbReference type="EMBL" id="CP034235">
    <property type="protein sequence ID" value="QGQ96571.1"/>
    <property type="molecule type" value="Genomic_DNA"/>
</dbReference>
<protein>
    <submittedName>
        <fullName evidence="2">N-acetyltransferase</fullName>
    </submittedName>
</protein>
<dbReference type="Proteomes" id="UP000426246">
    <property type="component" value="Chromosome"/>
</dbReference>
<dbReference type="InterPro" id="IPR000182">
    <property type="entry name" value="GNAT_dom"/>
</dbReference>
<evidence type="ECO:0000313" key="3">
    <source>
        <dbReference type="Proteomes" id="UP000426246"/>
    </source>
</evidence>
<sequence length="190" mass="22148">MLDKSIPYYNVIMKRSAGIALPNYSLPEGYKFTWYTPNDEEKWAEIEAAVGEFENTKQGLAYFRTEYMPFLDELKRRLLFIQNKDGEEIGTITSWWNLTGEVRHPSIHWFAVKNEYQGLGLGKALVSECLNRLLLLEGDKDIYLHTQTWSYKAIGLYLKAGFEILEKESFGHYKNDYEKAMPILRSVLDV</sequence>
<dbReference type="AlphaFoldDB" id="A0A6B8RJC6"/>
<feature type="domain" description="N-acetyltransferase" evidence="1">
    <location>
        <begin position="30"/>
        <end position="184"/>
    </location>
</feature>
<dbReference type="OrthoDB" id="581534at2"/>
<proteinExistence type="predicted"/>
<organism evidence="2 3">
    <name type="scientific">Paenibacillus psychroresistens</name>
    <dbReference type="NCBI Taxonomy" id="1778678"/>
    <lineage>
        <taxon>Bacteria</taxon>
        <taxon>Bacillati</taxon>
        <taxon>Bacillota</taxon>
        <taxon>Bacilli</taxon>
        <taxon>Bacillales</taxon>
        <taxon>Paenibacillaceae</taxon>
        <taxon>Paenibacillus</taxon>
    </lineage>
</organism>
<reference evidence="3" key="1">
    <citation type="submission" date="2018-11" db="EMBL/GenBank/DDBJ databases">
        <title>Complete genome sequence of Paenibacillus sp. ML311-T8.</title>
        <authorList>
            <person name="Nam Y.-D."/>
            <person name="Kang J."/>
            <person name="Chung W.-H."/>
            <person name="Park Y.S."/>
        </authorList>
    </citation>
    <scope>NUCLEOTIDE SEQUENCE [LARGE SCALE GENOMIC DNA]</scope>
    <source>
        <strain evidence="3">ML311-T8</strain>
    </source>
</reference>
<name>A0A6B8RJC6_9BACL</name>
<dbReference type="SUPFAM" id="SSF55729">
    <property type="entry name" value="Acyl-CoA N-acyltransferases (Nat)"/>
    <property type="match status" value="1"/>
</dbReference>
<keyword evidence="2" id="KW-0808">Transferase</keyword>
<dbReference type="GO" id="GO:0016747">
    <property type="term" value="F:acyltransferase activity, transferring groups other than amino-acyl groups"/>
    <property type="evidence" value="ECO:0007669"/>
    <property type="project" value="InterPro"/>
</dbReference>
<evidence type="ECO:0000259" key="1">
    <source>
        <dbReference type="PROSITE" id="PS51186"/>
    </source>
</evidence>
<accession>A0A6B8RJC6</accession>
<dbReference type="Gene3D" id="3.40.630.30">
    <property type="match status" value="1"/>
</dbReference>
<dbReference type="Pfam" id="PF00583">
    <property type="entry name" value="Acetyltransf_1"/>
    <property type="match status" value="1"/>
</dbReference>
<dbReference type="RefSeq" id="WP_155701643.1">
    <property type="nucleotide sequence ID" value="NZ_CP034235.1"/>
</dbReference>
<keyword evidence="3" id="KW-1185">Reference proteome</keyword>
<dbReference type="InterPro" id="IPR016181">
    <property type="entry name" value="Acyl_CoA_acyltransferase"/>
</dbReference>